<organism evidence="1 2">
    <name type="scientific">Luteibacter jiangsuensis</name>
    <dbReference type="NCBI Taxonomy" id="637577"/>
    <lineage>
        <taxon>Bacteria</taxon>
        <taxon>Pseudomonadati</taxon>
        <taxon>Pseudomonadota</taxon>
        <taxon>Gammaproteobacteria</taxon>
        <taxon>Lysobacterales</taxon>
        <taxon>Rhodanobacteraceae</taxon>
        <taxon>Luteibacter</taxon>
    </lineage>
</organism>
<protein>
    <submittedName>
        <fullName evidence="1">Uncharacterized protein</fullName>
    </submittedName>
</protein>
<dbReference type="RefSeq" id="WP_167127972.1">
    <property type="nucleotide sequence ID" value="NZ_JAAQQR010000006.1"/>
</dbReference>
<reference evidence="1 2" key="1">
    <citation type="journal article" date="2011" name="Curr. Microbiol.">
        <title>Luteibacter jiangsuensis sp. nov.: a methamidophos-degrading bacterium isolated from a methamidophos-manufacturing factory.</title>
        <authorList>
            <person name="Wang L."/>
            <person name="Wang G.L."/>
            <person name="Li S.P."/>
            <person name="Jiang J.D."/>
        </authorList>
    </citation>
    <scope>NUCLEOTIDE SEQUENCE [LARGE SCALE GENOMIC DNA]</scope>
    <source>
        <strain evidence="1 2">CGMCC 1.10133</strain>
    </source>
</reference>
<proteinExistence type="predicted"/>
<dbReference type="Proteomes" id="UP001429601">
    <property type="component" value="Unassembled WGS sequence"/>
</dbReference>
<sequence>MDASTEWIIAWTDLILDASALDEAARKHDFDEVRFRACSIAVRARRYGFDELSHKAIELMKRVDAKDPSPELACLQSAQGILRLVDAITKNQR</sequence>
<evidence type="ECO:0000313" key="2">
    <source>
        <dbReference type="Proteomes" id="UP001429601"/>
    </source>
</evidence>
<accession>A0ABX0Q6W9</accession>
<gene>
    <name evidence="1" type="ORF">HBF26_14620</name>
</gene>
<comment type="caution">
    <text evidence="1">The sequence shown here is derived from an EMBL/GenBank/DDBJ whole genome shotgun (WGS) entry which is preliminary data.</text>
</comment>
<dbReference type="EMBL" id="JAAQQR010000006">
    <property type="protein sequence ID" value="NID06127.1"/>
    <property type="molecule type" value="Genomic_DNA"/>
</dbReference>
<keyword evidence="2" id="KW-1185">Reference proteome</keyword>
<name>A0ABX0Q6W9_9GAMM</name>
<evidence type="ECO:0000313" key="1">
    <source>
        <dbReference type="EMBL" id="NID06127.1"/>
    </source>
</evidence>